<evidence type="ECO:0000313" key="2">
    <source>
        <dbReference type="EMBL" id="MYL25290.1"/>
    </source>
</evidence>
<protein>
    <submittedName>
        <fullName evidence="2">Hydantoinase B/oxoprolinase family protein</fullName>
    </submittedName>
</protein>
<dbReference type="Proteomes" id="UP000460751">
    <property type="component" value="Unassembled WGS sequence"/>
</dbReference>
<reference evidence="2 3" key="1">
    <citation type="submission" date="2019-11" db="EMBL/GenBank/DDBJ databases">
        <title>Genome sequences of 17 halophilic strains isolated from different environments.</title>
        <authorList>
            <person name="Furrow R.E."/>
        </authorList>
    </citation>
    <scope>NUCLEOTIDE SEQUENCE [LARGE SCALE GENOMIC DNA]</scope>
    <source>
        <strain evidence="2 3">22507_15_FS</strain>
    </source>
</reference>
<dbReference type="AlphaFoldDB" id="A0A9X4Y9J3"/>
<gene>
    <name evidence="2" type="ORF">GLW01_00630</name>
</gene>
<keyword evidence="3" id="KW-1185">Reference proteome</keyword>
<name>A0A9X4Y9J3_9GAMM</name>
<dbReference type="InterPro" id="IPR045079">
    <property type="entry name" value="Oxoprolinase-like"/>
</dbReference>
<dbReference type="GO" id="GO:0006749">
    <property type="term" value="P:glutathione metabolic process"/>
    <property type="evidence" value="ECO:0007669"/>
    <property type="project" value="TreeGrafter"/>
</dbReference>
<evidence type="ECO:0000313" key="3">
    <source>
        <dbReference type="Proteomes" id="UP000460751"/>
    </source>
</evidence>
<dbReference type="RefSeq" id="WP_151441393.1">
    <property type="nucleotide sequence ID" value="NZ_WMEX01000001.1"/>
</dbReference>
<organism evidence="2 3">
    <name type="scientific">Vreelandella halophila</name>
    <dbReference type="NCBI Taxonomy" id="86177"/>
    <lineage>
        <taxon>Bacteria</taxon>
        <taxon>Pseudomonadati</taxon>
        <taxon>Pseudomonadota</taxon>
        <taxon>Gammaproteobacteria</taxon>
        <taxon>Oceanospirillales</taxon>
        <taxon>Halomonadaceae</taxon>
        <taxon>Vreelandella</taxon>
    </lineage>
</organism>
<dbReference type="PANTHER" id="PTHR11365">
    <property type="entry name" value="5-OXOPROLINASE RELATED"/>
    <property type="match status" value="1"/>
</dbReference>
<dbReference type="InterPro" id="IPR003692">
    <property type="entry name" value="Hydantoinase_B"/>
</dbReference>
<dbReference type="OrthoDB" id="5288472at2"/>
<feature type="domain" description="Hydantoinase B/oxoprolinase" evidence="1">
    <location>
        <begin position="19"/>
        <end position="533"/>
    </location>
</feature>
<sequence>MPATLNETNNTPLKRVDVDLVTLDIIENAMSNARKEMDAVLMRTAMSPGIREQGDAFPMIANHEGKMVVGQFGSFISGFVNSYNGDINEGDVFLTNDPYACDGAVSHLPDWLILVPVFKDGRLINWAAMFGHMSDVGGKVPGSLPTDATSIFEEGIRIPPMKIYRGGVLNEDALDIILHNVRVPSWDQSDFNAIVAACRTAARRCIELAERFGDDIFTSALGEMLERNYVAMREIIRNVVPESKRSFEDYICDDGAGLGPYTMRCTLWREGDKAIFDFEGTDPQAPSSVNFYLNEEMFKMFFGAFTINLFDPSILFNDGFYDLVEVRIPQGSILKPNFPAALSCRTHLLGRLFDVMSGLLGQGSPDAMNAAGFSDSPHFMYSGYDDNEEWFQLFQIGFGGIPGRPLGDGPDGHSLWPGFTNVPNEFVEAYFPIRIETYETITDSGGAGKHRGGNGIRVGYRLLANGEVSIHDDRWLTYPWGVNGGDPGMRSRKTLLRADGSEQILPSKCDHVTVRKDDLLLFDTWGGGGWGNPLERDPEAVATDVKRGLVSVDGARRYGVVLDANGRIDAAATESLRGEMAPGRDTTELFNRGGTIAEIKARCLEETGLPAPETPTWDKQGA</sequence>
<dbReference type="GO" id="GO:0017168">
    <property type="term" value="F:5-oxoprolinase (ATP-hydrolyzing) activity"/>
    <property type="evidence" value="ECO:0007669"/>
    <property type="project" value="TreeGrafter"/>
</dbReference>
<comment type="caution">
    <text evidence="2">The sequence shown here is derived from an EMBL/GenBank/DDBJ whole genome shotgun (WGS) entry which is preliminary data.</text>
</comment>
<evidence type="ECO:0000259" key="1">
    <source>
        <dbReference type="Pfam" id="PF02538"/>
    </source>
</evidence>
<dbReference type="PANTHER" id="PTHR11365:SF23">
    <property type="entry name" value="HYPOTHETICAL 5-OXOPROLINASE (EUROFUNG)-RELATED"/>
    <property type="match status" value="1"/>
</dbReference>
<proteinExistence type="predicted"/>
<dbReference type="Pfam" id="PF02538">
    <property type="entry name" value="Hydantoinase_B"/>
    <property type="match status" value="1"/>
</dbReference>
<dbReference type="EMBL" id="WMEX01000001">
    <property type="protein sequence ID" value="MYL25290.1"/>
    <property type="molecule type" value="Genomic_DNA"/>
</dbReference>
<dbReference type="GO" id="GO:0005829">
    <property type="term" value="C:cytosol"/>
    <property type="evidence" value="ECO:0007669"/>
    <property type="project" value="TreeGrafter"/>
</dbReference>
<accession>A0A9X4Y9J3</accession>